<feature type="domain" description="SCP" evidence="5">
    <location>
        <begin position="45"/>
        <end position="167"/>
    </location>
</feature>
<comment type="caution">
    <text evidence="6">The sequence shown here is derived from an EMBL/GenBank/DDBJ whole genome shotgun (WGS) entry which is preliminary data.</text>
</comment>
<evidence type="ECO:0000256" key="3">
    <source>
        <dbReference type="SAM" id="MobiDB-lite"/>
    </source>
</evidence>
<dbReference type="GO" id="GO:0005576">
    <property type="term" value="C:extracellular region"/>
    <property type="evidence" value="ECO:0007669"/>
    <property type="project" value="InterPro"/>
</dbReference>
<keyword evidence="2" id="KW-0611">Plant defense</keyword>
<dbReference type="SMART" id="SM00198">
    <property type="entry name" value="SCP"/>
    <property type="match status" value="1"/>
</dbReference>
<dbReference type="CDD" id="cd05381">
    <property type="entry name" value="CAP_PR-1"/>
    <property type="match status" value="1"/>
</dbReference>
<evidence type="ECO:0000256" key="1">
    <source>
        <dbReference type="ARBA" id="ARBA00003143"/>
    </source>
</evidence>
<evidence type="ECO:0000313" key="6">
    <source>
        <dbReference type="EMBL" id="RYR30306.1"/>
    </source>
</evidence>
<protein>
    <recommendedName>
        <fullName evidence="5">SCP domain-containing protein</fullName>
    </recommendedName>
</protein>
<dbReference type="InterPro" id="IPR001283">
    <property type="entry name" value="CRISP-related"/>
</dbReference>
<dbReference type="EMBL" id="SDMP01000011">
    <property type="protein sequence ID" value="RYR30306.1"/>
    <property type="molecule type" value="Genomic_DNA"/>
</dbReference>
<dbReference type="InterPro" id="IPR035940">
    <property type="entry name" value="CAP_sf"/>
</dbReference>
<organism evidence="6 7">
    <name type="scientific">Arachis hypogaea</name>
    <name type="common">Peanut</name>
    <dbReference type="NCBI Taxonomy" id="3818"/>
    <lineage>
        <taxon>Eukaryota</taxon>
        <taxon>Viridiplantae</taxon>
        <taxon>Streptophyta</taxon>
        <taxon>Embryophyta</taxon>
        <taxon>Tracheophyta</taxon>
        <taxon>Spermatophyta</taxon>
        <taxon>Magnoliopsida</taxon>
        <taxon>eudicotyledons</taxon>
        <taxon>Gunneridae</taxon>
        <taxon>Pentapetalae</taxon>
        <taxon>rosids</taxon>
        <taxon>fabids</taxon>
        <taxon>Fabales</taxon>
        <taxon>Fabaceae</taxon>
        <taxon>Papilionoideae</taxon>
        <taxon>50 kb inversion clade</taxon>
        <taxon>dalbergioids sensu lato</taxon>
        <taxon>Dalbergieae</taxon>
        <taxon>Pterocarpus clade</taxon>
        <taxon>Arachis</taxon>
    </lineage>
</organism>
<dbReference type="InterPro" id="IPR002413">
    <property type="entry name" value="V5_allergen-like"/>
</dbReference>
<evidence type="ECO:0000259" key="5">
    <source>
        <dbReference type="SMART" id="SM00198"/>
    </source>
</evidence>
<dbReference type="Proteomes" id="UP000289738">
    <property type="component" value="Chromosome B01"/>
</dbReference>
<sequence>MSHPTHSLWCFATVTITLLLLLASSAAQDATLPAQQQLTQNRQRSLASQFLVPQNAARSVLRLRPLTWSAKLTRYAQWYANQRRNDCALQHSNGPYGENIFWGSGTGWSPAQAVDAWVSERQYYNYWRNSCANGEMCGHYTQVVWSSTRKVGCAVVTCNGGKGQFMTSLQVDALFVPHLVETGRESQARAENWGCQNGAVVAASRPFENRPVATAAPFWHPRSSALTLCSRPILARWRTKELPPAVLPPPIIDISKSPKRKNEKRAMNKKKR</sequence>
<dbReference type="InterPro" id="IPR014044">
    <property type="entry name" value="CAP_dom"/>
</dbReference>
<dbReference type="PRINTS" id="PR00838">
    <property type="entry name" value="V5ALLERGEN"/>
</dbReference>
<reference evidence="6 7" key="1">
    <citation type="submission" date="2019-01" db="EMBL/GenBank/DDBJ databases">
        <title>Sequencing of cultivated peanut Arachis hypogaea provides insights into genome evolution and oil improvement.</title>
        <authorList>
            <person name="Chen X."/>
        </authorList>
    </citation>
    <scope>NUCLEOTIDE SEQUENCE [LARGE SCALE GENOMIC DNA]</scope>
    <source>
        <strain evidence="7">cv. Fuhuasheng</strain>
        <tissue evidence="6">Leaves</tissue>
    </source>
</reference>
<dbReference type="FunFam" id="3.40.33.10:FF:000004">
    <property type="entry name" value="CAP, cysteine-rich secretory protein, antigen 5"/>
    <property type="match status" value="1"/>
</dbReference>
<feature type="signal peptide" evidence="4">
    <location>
        <begin position="1"/>
        <end position="27"/>
    </location>
</feature>
<dbReference type="PANTHER" id="PTHR10334">
    <property type="entry name" value="CYSTEINE-RICH SECRETORY PROTEIN-RELATED"/>
    <property type="match status" value="1"/>
</dbReference>
<evidence type="ECO:0000256" key="4">
    <source>
        <dbReference type="SAM" id="SignalP"/>
    </source>
</evidence>
<comment type="function">
    <text evidence="1">Probably involved in the defense reaction of plants against pathogens.</text>
</comment>
<keyword evidence="2" id="KW-0568">Pathogenesis-related protein</keyword>
<feature type="region of interest" description="Disordered" evidence="3">
    <location>
        <begin position="249"/>
        <end position="272"/>
    </location>
</feature>
<dbReference type="PRINTS" id="PR00837">
    <property type="entry name" value="V5TPXLIKE"/>
</dbReference>
<evidence type="ECO:0000256" key="2">
    <source>
        <dbReference type="ARBA" id="ARBA00023265"/>
    </source>
</evidence>
<dbReference type="Gene3D" id="3.40.33.10">
    <property type="entry name" value="CAP"/>
    <property type="match status" value="1"/>
</dbReference>
<dbReference type="InterPro" id="IPR018244">
    <property type="entry name" value="Allrgn_V5/Tpx1_CS"/>
</dbReference>
<name>A0A445AV93_ARAHY</name>
<proteinExistence type="predicted"/>
<dbReference type="AlphaFoldDB" id="A0A445AV93"/>
<evidence type="ECO:0000313" key="7">
    <source>
        <dbReference type="Proteomes" id="UP000289738"/>
    </source>
</evidence>
<keyword evidence="7" id="KW-1185">Reference proteome</keyword>
<dbReference type="SUPFAM" id="SSF55797">
    <property type="entry name" value="PR-1-like"/>
    <property type="match status" value="1"/>
</dbReference>
<accession>A0A445AV93</accession>
<keyword evidence="4" id="KW-0732">Signal</keyword>
<dbReference type="Pfam" id="PF00188">
    <property type="entry name" value="CAP"/>
    <property type="match status" value="1"/>
</dbReference>
<dbReference type="STRING" id="3818.A0A445AV93"/>
<feature type="compositionally biased region" description="Basic residues" evidence="3">
    <location>
        <begin position="257"/>
        <end position="272"/>
    </location>
</feature>
<feature type="chain" id="PRO_5019337502" description="SCP domain-containing protein" evidence="4">
    <location>
        <begin position="28"/>
        <end position="272"/>
    </location>
</feature>
<gene>
    <name evidence="6" type="ORF">Ahy_B01g055103</name>
</gene>
<dbReference type="PROSITE" id="PS01009">
    <property type="entry name" value="CRISP_1"/>
    <property type="match status" value="1"/>
</dbReference>